<dbReference type="Proteomes" id="UP000028547">
    <property type="component" value="Unassembled WGS sequence"/>
</dbReference>
<feature type="transmembrane region" description="Helical" evidence="1">
    <location>
        <begin position="188"/>
        <end position="210"/>
    </location>
</feature>
<keyword evidence="2" id="KW-0732">Signal</keyword>
<proteinExistence type="predicted"/>
<dbReference type="AlphaFoldDB" id="A0A084SGD4"/>
<name>A0A084SGD4_9BACT</name>
<feature type="transmembrane region" description="Helical" evidence="1">
    <location>
        <begin position="75"/>
        <end position="106"/>
    </location>
</feature>
<protein>
    <submittedName>
        <fullName evidence="3">Uncharacterized protein</fullName>
    </submittedName>
</protein>
<reference evidence="3 4" key="1">
    <citation type="submission" date="2014-07" db="EMBL/GenBank/DDBJ databases">
        <title>Draft Genome Sequence of Gephyronic Acid Producer, Cystobacter violaceus Strain Cb vi76.</title>
        <authorList>
            <person name="Stevens D.C."/>
            <person name="Young J."/>
            <person name="Carmichael R."/>
            <person name="Tan J."/>
            <person name="Taylor R.E."/>
        </authorList>
    </citation>
    <scope>NUCLEOTIDE SEQUENCE [LARGE SCALE GENOMIC DNA]</scope>
    <source>
        <strain evidence="3 4">Cb vi76</strain>
    </source>
</reference>
<accession>A0A084SGD4</accession>
<sequence>MFPAGILRFMLATLLVLSVLQFSPADAPRLDVEPPRAVSLLSPSVAVSHGYGLLSHEHQPGRPARSSSFSFLRAFGEFVTGFGSQLLVGSGLWAAEVITLFGATVLSSAFTGGQGSDFVLGAGTHAMIVFNGAILPLLSTLPVWLIASTDLGYSHSFIWTWLSGIATYAAFWTLQYSLPSRYGGLELILWPTHVTSWLLVALVQTVVVNLTKERSSSIFRASSGALLTVEGARVSVGAPIPVLAPDVSRPGRVMPVFSLAQGRF</sequence>
<feature type="chain" id="PRO_5001781219" evidence="2">
    <location>
        <begin position="28"/>
        <end position="264"/>
    </location>
</feature>
<evidence type="ECO:0000256" key="1">
    <source>
        <dbReference type="SAM" id="Phobius"/>
    </source>
</evidence>
<dbReference type="EMBL" id="JPMI01000368">
    <property type="protein sequence ID" value="KFA87519.1"/>
    <property type="molecule type" value="Genomic_DNA"/>
</dbReference>
<organism evidence="3 4">
    <name type="scientific">Archangium violaceum Cb vi76</name>
    <dbReference type="NCBI Taxonomy" id="1406225"/>
    <lineage>
        <taxon>Bacteria</taxon>
        <taxon>Pseudomonadati</taxon>
        <taxon>Myxococcota</taxon>
        <taxon>Myxococcia</taxon>
        <taxon>Myxococcales</taxon>
        <taxon>Cystobacterineae</taxon>
        <taxon>Archangiaceae</taxon>
        <taxon>Archangium</taxon>
    </lineage>
</organism>
<feature type="signal peptide" evidence="2">
    <location>
        <begin position="1"/>
        <end position="27"/>
    </location>
</feature>
<comment type="caution">
    <text evidence="3">The sequence shown here is derived from an EMBL/GenBank/DDBJ whole genome shotgun (WGS) entry which is preliminary data.</text>
</comment>
<keyword evidence="1" id="KW-1133">Transmembrane helix</keyword>
<evidence type="ECO:0000256" key="2">
    <source>
        <dbReference type="SAM" id="SignalP"/>
    </source>
</evidence>
<feature type="transmembrane region" description="Helical" evidence="1">
    <location>
        <begin position="158"/>
        <end position="176"/>
    </location>
</feature>
<evidence type="ECO:0000313" key="3">
    <source>
        <dbReference type="EMBL" id="KFA87519.1"/>
    </source>
</evidence>
<gene>
    <name evidence="3" type="ORF">Q664_47370</name>
</gene>
<evidence type="ECO:0000313" key="4">
    <source>
        <dbReference type="Proteomes" id="UP000028547"/>
    </source>
</evidence>
<keyword evidence="1" id="KW-0472">Membrane</keyword>
<feature type="transmembrane region" description="Helical" evidence="1">
    <location>
        <begin position="126"/>
        <end position="146"/>
    </location>
</feature>
<keyword evidence="1" id="KW-0812">Transmembrane</keyword>